<evidence type="ECO:0000313" key="7">
    <source>
        <dbReference type="EMBL" id="KAJ9576432.1"/>
    </source>
</evidence>
<dbReference type="PANTHER" id="PTHR11552">
    <property type="entry name" value="GLUCOSE-METHANOL-CHOLINE GMC OXIDOREDUCTASE"/>
    <property type="match status" value="1"/>
</dbReference>
<dbReference type="PANTHER" id="PTHR11552:SF208">
    <property type="entry name" value="RE36204P-RELATED"/>
    <property type="match status" value="1"/>
</dbReference>
<gene>
    <name evidence="7" type="ORF">L9F63_006645</name>
</gene>
<dbReference type="Proteomes" id="UP001233999">
    <property type="component" value="Unassembled WGS sequence"/>
</dbReference>
<evidence type="ECO:0000313" key="8">
    <source>
        <dbReference type="Proteomes" id="UP001233999"/>
    </source>
</evidence>
<keyword evidence="8" id="KW-1185">Reference proteome</keyword>
<dbReference type="EMBL" id="JASPKZ010009790">
    <property type="protein sequence ID" value="KAJ9576432.1"/>
    <property type="molecule type" value="Genomic_DNA"/>
</dbReference>
<proteinExistence type="inferred from homology"/>
<feature type="active site" description="Proton acceptor" evidence="2">
    <location>
        <position position="554"/>
    </location>
</feature>
<dbReference type="InterPro" id="IPR036188">
    <property type="entry name" value="FAD/NAD-bd_sf"/>
</dbReference>
<dbReference type="InterPro" id="IPR007867">
    <property type="entry name" value="GMC_OxRtase_C"/>
</dbReference>
<protein>
    <recommendedName>
        <fullName evidence="5 6">Glucose-methanol-choline oxidoreductase N-terminal domain-containing protein</fullName>
    </recommendedName>
</protein>
<dbReference type="SUPFAM" id="SSF51905">
    <property type="entry name" value="FAD/NAD(P)-binding domain"/>
    <property type="match status" value="1"/>
</dbReference>
<comment type="similarity">
    <text evidence="1 4">Belongs to the GMC oxidoreductase family.</text>
</comment>
<keyword evidence="4" id="KW-0285">Flavoprotein</keyword>
<reference evidence="7" key="2">
    <citation type="submission" date="2023-05" db="EMBL/GenBank/DDBJ databases">
        <authorList>
            <person name="Fouks B."/>
        </authorList>
    </citation>
    <scope>NUCLEOTIDE SEQUENCE</scope>
    <source>
        <strain evidence="7">Stay&amp;Tobe</strain>
        <tissue evidence="7">Testes</tissue>
    </source>
</reference>
<comment type="cofactor">
    <cofactor evidence="3">
        <name>FAD</name>
        <dbReference type="ChEBI" id="CHEBI:57692"/>
    </cofactor>
</comment>
<keyword evidence="3 4" id="KW-0274">FAD</keyword>
<dbReference type="PROSITE" id="PS51257">
    <property type="entry name" value="PROKAR_LIPOPROTEIN"/>
    <property type="match status" value="1"/>
</dbReference>
<comment type="caution">
    <text evidence="7">The sequence shown here is derived from an EMBL/GenBank/DDBJ whole genome shotgun (WGS) entry which is preliminary data.</text>
</comment>
<dbReference type="GO" id="GO:0016614">
    <property type="term" value="F:oxidoreductase activity, acting on CH-OH group of donors"/>
    <property type="evidence" value="ECO:0007669"/>
    <property type="project" value="InterPro"/>
</dbReference>
<sequence>MLLLSDKWRVWSAKEYDFIIVGGGAAGCLLANRLSAVPEWSVLLIEAGGEESILQDIPLLASQLQLTPANWFYKTEKSNTACLGLKGERCNWPRGKVLGGSTVLNYMVFIRGNPRDYDLWAALGNLGWSYEEVLHYFLKFERMLIPELVNDTFYHSTEGDLPISRAPYRTVAARAFLSAAQELGKNIVDYNGQDQVGYSFVQSTVKDGFRVSSNTAFLKPIRLRNNLDVLIRCQVTKVLIDPVSRTAYGVEYQSLLSYSTSNVLARKEVILSAGAINSPQLLMLSGIGPREHLHELGIPVLQDSNVGYNLQDHIALGNLFFTVNDSITTRVDNLIEDTLSIAQLFTLNDGKFSITGGVEALGFEDINGDGVPDMELIFTSLTLASFPGSWVTWGGNLDIYFDSYTKFPFLDVFAIFPILMHPRSIGRLKLRSKDPFAKPLIFHNYLTHYEDVYFMIEGIKRAIRLSETEAFRKYGAQVYRRPIIPCRHLPFGSDAYWECCIRHMTFTFYHPSGTCKMGPYYDPNAVVDPALRVYGVRNLRVIDASVMPTIPTAHIAAPTFLIAEKGADMVRRYWGR</sequence>
<dbReference type="Pfam" id="PF00732">
    <property type="entry name" value="GMC_oxred_N"/>
    <property type="match status" value="1"/>
</dbReference>
<dbReference type="AlphaFoldDB" id="A0AAD8E4L3"/>
<feature type="domain" description="Glucose-methanol-choline oxidoreductase N-terminal" evidence="6">
    <location>
        <begin position="274"/>
        <end position="288"/>
    </location>
</feature>
<feature type="binding site" evidence="3">
    <location>
        <position position="235"/>
    </location>
    <ligand>
        <name>FAD</name>
        <dbReference type="ChEBI" id="CHEBI:57692"/>
    </ligand>
</feature>
<evidence type="ECO:0000256" key="1">
    <source>
        <dbReference type="ARBA" id="ARBA00010790"/>
    </source>
</evidence>
<reference evidence="7" key="1">
    <citation type="journal article" date="2023" name="IScience">
        <title>Live-bearing cockroach genome reveals convergent evolutionary mechanisms linked to viviparity in insects and beyond.</title>
        <authorList>
            <person name="Fouks B."/>
            <person name="Harrison M.C."/>
            <person name="Mikhailova A.A."/>
            <person name="Marchal E."/>
            <person name="English S."/>
            <person name="Carruthers M."/>
            <person name="Jennings E.C."/>
            <person name="Chiamaka E.L."/>
            <person name="Frigard R.A."/>
            <person name="Pippel M."/>
            <person name="Attardo G.M."/>
            <person name="Benoit J.B."/>
            <person name="Bornberg-Bauer E."/>
            <person name="Tobe S.S."/>
        </authorList>
    </citation>
    <scope>NUCLEOTIDE SEQUENCE</scope>
    <source>
        <strain evidence="7">Stay&amp;Tobe</strain>
    </source>
</reference>
<accession>A0AAD8E4L3</accession>
<dbReference type="SUPFAM" id="SSF54373">
    <property type="entry name" value="FAD-linked reductases, C-terminal domain"/>
    <property type="match status" value="1"/>
</dbReference>
<dbReference type="GO" id="GO:0050660">
    <property type="term" value="F:flavin adenine dinucleotide binding"/>
    <property type="evidence" value="ECO:0007669"/>
    <property type="project" value="InterPro"/>
</dbReference>
<dbReference type="PROSITE" id="PS00624">
    <property type="entry name" value="GMC_OXRED_2"/>
    <property type="match status" value="1"/>
</dbReference>
<evidence type="ECO:0000259" key="5">
    <source>
        <dbReference type="PROSITE" id="PS00623"/>
    </source>
</evidence>
<feature type="binding site" evidence="3">
    <location>
        <begin position="105"/>
        <end position="108"/>
    </location>
    <ligand>
        <name>FAD</name>
        <dbReference type="ChEBI" id="CHEBI:57692"/>
    </ligand>
</feature>
<dbReference type="Pfam" id="PF05199">
    <property type="entry name" value="GMC_oxred_C"/>
    <property type="match status" value="1"/>
</dbReference>
<dbReference type="InterPro" id="IPR012132">
    <property type="entry name" value="GMC_OxRdtase"/>
</dbReference>
<evidence type="ECO:0000256" key="3">
    <source>
        <dbReference type="PIRSR" id="PIRSR000137-2"/>
    </source>
</evidence>
<dbReference type="InterPro" id="IPR000172">
    <property type="entry name" value="GMC_OxRdtase_N"/>
</dbReference>
<evidence type="ECO:0000256" key="2">
    <source>
        <dbReference type="PIRSR" id="PIRSR000137-1"/>
    </source>
</evidence>
<dbReference type="Gene3D" id="3.30.560.10">
    <property type="entry name" value="Glucose Oxidase, domain 3"/>
    <property type="match status" value="1"/>
</dbReference>
<dbReference type="PROSITE" id="PS00623">
    <property type="entry name" value="GMC_OXRED_1"/>
    <property type="match status" value="1"/>
</dbReference>
<dbReference type="Gene3D" id="3.50.50.60">
    <property type="entry name" value="FAD/NAD(P)-binding domain"/>
    <property type="match status" value="1"/>
</dbReference>
<dbReference type="PIRSF" id="PIRSF000137">
    <property type="entry name" value="Alcohol_oxidase"/>
    <property type="match status" value="1"/>
</dbReference>
<feature type="domain" description="Glucose-methanol-choline oxidoreductase N-terminal" evidence="5">
    <location>
        <begin position="95"/>
        <end position="118"/>
    </location>
</feature>
<feature type="active site" description="Proton donor" evidence="2">
    <location>
        <position position="510"/>
    </location>
</feature>
<feature type="binding site" evidence="3">
    <location>
        <position position="97"/>
    </location>
    <ligand>
        <name>FAD</name>
        <dbReference type="ChEBI" id="CHEBI:57692"/>
    </ligand>
</feature>
<name>A0AAD8E4L3_DIPPU</name>
<evidence type="ECO:0000259" key="6">
    <source>
        <dbReference type="PROSITE" id="PS00624"/>
    </source>
</evidence>
<evidence type="ECO:0000256" key="4">
    <source>
        <dbReference type="RuleBase" id="RU003968"/>
    </source>
</evidence>
<organism evidence="7 8">
    <name type="scientific">Diploptera punctata</name>
    <name type="common">Pacific beetle cockroach</name>
    <dbReference type="NCBI Taxonomy" id="6984"/>
    <lineage>
        <taxon>Eukaryota</taxon>
        <taxon>Metazoa</taxon>
        <taxon>Ecdysozoa</taxon>
        <taxon>Arthropoda</taxon>
        <taxon>Hexapoda</taxon>
        <taxon>Insecta</taxon>
        <taxon>Pterygota</taxon>
        <taxon>Neoptera</taxon>
        <taxon>Polyneoptera</taxon>
        <taxon>Dictyoptera</taxon>
        <taxon>Blattodea</taxon>
        <taxon>Blaberoidea</taxon>
        <taxon>Blaberidae</taxon>
        <taxon>Diplopterinae</taxon>
        <taxon>Diploptera</taxon>
    </lineage>
</organism>